<dbReference type="SUPFAM" id="SSF56176">
    <property type="entry name" value="FAD-binding/transporter-associated domain-like"/>
    <property type="match status" value="1"/>
</dbReference>
<dbReference type="GO" id="GO:0071949">
    <property type="term" value="F:FAD binding"/>
    <property type="evidence" value="ECO:0007669"/>
    <property type="project" value="InterPro"/>
</dbReference>
<dbReference type="Gene3D" id="1.10.45.10">
    <property type="entry name" value="Vanillyl-alcohol Oxidase, Chain A, domain 4"/>
    <property type="match status" value="1"/>
</dbReference>
<dbReference type="Gene3D" id="3.30.43.10">
    <property type="entry name" value="Uridine Diphospho-n-acetylenolpyruvylglucosamine Reductase, domain 2"/>
    <property type="match status" value="1"/>
</dbReference>
<gene>
    <name evidence="6" type="ORF">EDB81DRAFT_838199</name>
</gene>
<sequence length="543" mass="60306">MASSTILPPNLSLEQFQHAVSKIQHALGEKNVRYRDEELLAYRDPFPLASAAERRNFCSAVALPSTVQEVQTLVGLANQFKIPLWPFSRGKNNGYGGPACRVQGSILVDLGRMNKIIEVNDKACYALLEPGVTFFDLFNYCKENNLKVYPSVPSLGWGSIVGNTLDRGWGYTPLGEHCTAQCGLEAVLPSGEVIRTGMGAVADSPAWQCFKPGYGPSLDSLFFQSNFGIVTKLGIWLYPKQEGFTSCDISVAKESDLVPLVDQLGHLYRTEILQNHPVIGNVIRAMAASGPRTDVYSGHGAIPDHILEGWARKNGKGFWNARFALYGTEKMMDCRWDTIKTAFADLAGCKLNRDVYLGDNPSGLLDAEQVPVTEKGGTQIGFPNMLRLQSIKFRGEDGGHISFSPVLPPDGQAALDFYRVGKKICARHGFDFYAGFHLYAHHMNHLNLLFFDNTSTAQKVAAKRCFLQLLASAREHGYSEYRTHLDFMDVVSDQFDFNGHIHRRFVEQLKDCIDPNGILAPGKSGIWPTKYRGLRRSIEQTKL</sequence>
<dbReference type="SUPFAM" id="SSF55103">
    <property type="entry name" value="FAD-linked oxidases, C-terminal domain"/>
    <property type="match status" value="1"/>
</dbReference>
<evidence type="ECO:0000256" key="4">
    <source>
        <dbReference type="ARBA" id="ARBA00023002"/>
    </source>
</evidence>
<name>A0A9P9FLL2_9HYPO</name>
<feature type="domain" description="FAD-binding PCMH-type" evidence="5">
    <location>
        <begin position="54"/>
        <end position="240"/>
    </location>
</feature>
<dbReference type="InterPro" id="IPR016164">
    <property type="entry name" value="FAD-linked_Oxase-like_C"/>
</dbReference>
<dbReference type="AlphaFoldDB" id="A0A9P9FLL2"/>
<evidence type="ECO:0000313" key="7">
    <source>
        <dbReference type="Proteomes" id="UP000738349"/>
    </source>
</evidence>
<evidence type="ECO:0000256" key="1">
    <source>
        <dbReference type="ARBA" id="ARBA00001974"/>
    </source>
</evidence>
<evidence type="ECO:0000256" key="3">
    <source>
        <dbReference type="ARBA" id="ARBA00022827"/>
    </source>
</evidence>
<evidence type="ECO:0000259" key="5">
    <source>
        <dbReference type="PROSITE" id="PS51387"/>
    </source>
</evidence>
<keyword evidence="3" id="KW-0274">FAD</keyword>
<dbReference type="InterPro" id="IPR004113">
    <property type="entry name" value="FAD-bd_oxidored_4_C"/>
</dbReference>
<dbReference type="Pfam" id="PF02913">
    <property type="entry name" value="FAD-oxidase_C"/>
    <property type="match status" value="1"/>
</dbReference>
<reference evidence="6" key="1">
    <citation type="journal article" date="2021" name="Nat. Commun.">
        <title>Genetic determinants of endophytism in the Arabidopsis root mycobiome.</title>
        <authorList>
            <person name="Mesny F."/>
            <person name="Miyauchi S."/>
            <person name="Thiergart T."/>
            <person name="Pickel B."/>
            <person name="Atanasova L."/>
            <person name="Karlsson M."/>
            <person name="Huettel B."/>
            <person name="Barry K.W."/>
            <person name="Haridas S."/>
            <person name="Chen C."/>
            <person name="Bauer D."/>
            <person name="Andreopoulos W."/>
            <person name="Pangilinan J."/>
            <person name="LaButti K."/>
            <person name="Riley R."/>
            <person name="Lipzen A."/>
            <person name="Clum A."/>
            <person name="Drula E."/>
            <person name="Henrissat B."/>
            <person name="Kohler A."/>
            <person name="Grigoriev I.V."/>
            <person name="Martin F.M."/>
            <person name="Hacquard S."/>
        </authorList>
    </citation>
    <scope>NUCLEOTIDE SEQUENCE</scope>
    <source>
        <strain evidence="6">MPI-CAGE-AT-0147</strain>
    </source>
</reference>
<dbReference type="InterPro" id="IPR016166">
    <property type="entry name" value="FAD-bd_PCMH"/>
</dbReference>
<organism evidence="6 7">
    <name type="scientific">Dactylonectria macrodidyma</name>
    <dbReference type="NCBI Taxonomy" id="307937"/>
    <lineage>
        <taxon>Eukaryota</taxon>
        <taxon>Fungi</taxon>
        <taxon>Dikarya</taxon>
        <taxon>Ascomycota</taxon>
        <taxon>Pezizomycotina</taxon>
        <taxon>Sordariomycetes</taxon>
        <taxon>Hypocreomycetidae</taxon>
        <taxon>Hypocreales</taxon>
        <taxon>Nectriaceae</taxon>
        <taxon>Dactylonectria</taxon>
    </lineage>
</organism>
<dbReference type="GO" id="GO:0004458">
    <property type="term" value="F:D-lactate dehydrogenase (cytochrome) activity"/>
    <property type="evidence" value="ECO:0007669"/>
    <property type="project" value="TreeGrafter"/>
</dbReference>
<dbReference type="PANTHER" id="PTHR11748:SF114">
    <property type="entry name" value="ARYL-ALCOHOL OXIDASE VANILLYL-ALCOHOL OXIDASE (AFU_ORTHOLOGUE AFUA_3G09500)-RELATED"/>
    <property type="match status" value="1"/>
</dbReference>
<protein>
    <submittedName>
        <fullName evidence="6">FAD binding domain-containing protein</fullName>
    </submittedName>
</protein>
<evidence type="ECO:0000313" key="6">
    <source>
        <dbReference type="EMBL" id="KAH7165437.1"/>
    </source>
</evidence>
<dbReference type="GO" id="GO:0008720">
    <property type="term" value="F:D-lactate dehydrogenase (NAD+) activity"/>
    <property type="evidence" value="ECO:0007669"/>
    <property type="project" value="TreeGrafter"/>
</dbReference>
<dbReference type="Gene3D" id="3.30.465.10">
    <property type="match status" value="1"/>
</dbReference>
<dbReference type="InterPro" id="IPR016171">
    <property type="entry name" value="Vanillyl_alc_oxidase_C-sub2"/>
</dbReference>
<dbReference type="InterPro" id="IPR006094">
    <property type="entry name" value="Oxid_FAD_bind_N"/>
</dbReference>
<dbReference type="EMBL" id="JAGMUV010000003">
    <property type="protein sequence ID" value="KAH7165437.1"/>
    <property type="molecule type" value="Genomic_DNA"/>
</dbReference>
<dbReference type="InterPro" id="IPR016167">
    <property type="entry name" value="FAD-bd_PCMH_sub1"/>
</dbReference>
<dbReference type="GO" id="GO:1903457">
    <property type="term" value="P:lactate catabolic process"/>
    <property type="evidence" value="ECO:0007669"/>
    <property type="project" value="TreeGrafter"/>
</dbReference>
<keyword evidence="4" id="KW-0560">Oxidoreductase</keyword>
<dbReference type="Pfam" id="PF01565">
    <property type="entry name" value="FAD_binding_4"/>
    <property type="match status" value="1"/>
</dbReference>
<dbReference type="OrthoDB" id="5332616at2759"/>
<comment type="cofactor">
    <cofactor evidence="1">
        <name>FAD</name>
        <dbReference type="ChEBI" id="CHEBI:57692"/>
    </cofactor>
</comment>
<keyword evidence="7" id="KW-1185">Reference proteome</keyword>
<dbReference type="InterPro" id="IPR016169">
    <property type="entry name" value="FAD-bd_PCMH_sub2"/>
</dbReference>
<keyword evidence="2" id="KW-0285">Flavoprotein</keyword>
<dbReference type="InterPro" id="IPR016170">
    <property type="entry name" value="Cytok_DH_C_sf"/>
</dbReference>
<accession>A0A9P9FLL2</accession>
<dbReference type="PANTHER" id="PTHR11748">
    <property type="entry name" value="D-LACTATE DEHYDROGENASE"/>
    <property type="match status" value="1"/>
</dbReference>
<comment type="caution">
    <text evidence="6">The sequence shown here is derived from an EMBL/GenBank/DDBJ whole genome shotgun (WGS) entry which is preliminary data.</text>
</comment>
<evidence type="ECO:0000256" key="2">
    <source>
        <dbReference type="ARBA" id="ARBA00022630"/>
    </source>
</evidence>
<dbReference type="Proteomes" id="UP000738349">
    <property type="component" value="Unassembled WGS sequence"/>
</dbReference>
<dbReference type="InterPro" id="IPR036318">
    <property type="entry name" value="FAD-bd_PCMH-like_sf"/>
</dbReference>
<dbReference type="PROSITE" id="PS51387">
    <property type="entry name" value="FAD_PCMH"/>
    <property type="match status" value="1"/>
</dbReference>
<proteinExistence type="predicted"/>
<dbReference type="GO" id="GO:0005739">
    <property type="term" value="C:mitochondrion"/>
    <property type="evidence" value="ECO:0007669"/>
    <property type="project" value="TreeGrafter"/>
</dbReference>
<dbReference type="Gene3D" id="3.40.462.10">
    <property type="entry name" value="FAD-linked oxidases, C-terminal domain"/>
    <property type="match status" value="1"/>
</dbReference>